<keyword evidence="2" id="KW-1133">Transmembrane helix</keyword>
<evidence type="ECO:0000313" key="3">
    <source>
        <dbReference type="EMBL" id="MCR2803047.1"/>
    </source>
</evidence>
<keyword evidence="4" id="KW-1185">Reference proteome</keyword>
<feature type="transmembrane region" description="Helical" evidence="2">
    <location>
        <begin position="54"/>
        <end position="73"/>
    </location>
</feature>
<dbReference type="Proteomes" id="UP001141950">
    <property type="component" value="Unassembled WGS sequence"/>
</dbReference>
<evidence type="ECO:0000313" key="4">
    <source>
        <dbReference type="Proteomes" id="UP001141950"/>
    </source>
</evidence>
<gene>
    <name evidence="3" type="ORF">NQZ67_04045</name>
</gene>
<proteinExistence type="predicted"/>
<dbReference type="AlphaFoldDB" id="A0A9X2S9S3"/>
<keyword evidence="2" id="KW-0812">Transmembrane</keyword>
<name>A0A9X2S9S3_9BACL</name>
<dbReference type="EMBL" id="JANIPJ010000002">
    <property type="protein sequence ID" value="MCR2803047.1"/>
    <property type="molecule type" value="Genomic_DNA"/>
</dbReference>
<sequence length="79" mass="9287">MSRKLRHSRSQRSRPSVHAPDDTANTAPSQDDAPLKLPPRRKKFPSSLQKVNKWYYNFLFVLFLCLVGFLFWYGNKFSP</sequence>
<protein>
    <submittedName>
        <fullName evidence="3">Uncharacterized protein</fullName>
    </submittedName>
</protein>
<keyword evidence="2" id="KW-0472">Membrane</keyword>
<evidence type="ECO:0000256" key="2">
    <source>
        <dbReference type="SAM" id="Phobius"/>
    </source>
</evidence>
<organism evidence="3 4">
    <name type="scientific">Paenibacillus soyae</name>
    <dbReference type="NCBI Taxonomy" id="2969249"/>
    <lineage>
        <taxon>Bacteria</taxon>
        <taxon>Bacillati</taxon>
        <taxon>Bacillota</taxon>
        <taxon>Bacilli</taxon>
        <taxon>Bacillales</taxon>
        <taxon>Paenibacillaceae</taxon>
        <taxon>Paenibacillus</taxon>
    </lineage>
</organism>
<feature type="compositionally biased region" description="Basic residues" evidence="1">
    <location>
        <begin position="1"/>
        <end position="12"/>
    </location>
</feature>
<evidence type="ECO:0000256" key="1">
    <source>
        <dbReference type="SAM" id="MobiDB-lite"/>
    </source>
</evidence>
<dbReference type="RefSeq" id="WP_257442994.1">
    <property type="nucleotide sequence ID" value="NZ_JANIPJ010000002.1"/>
</dbReference>
<comment type="caution">
    <text evidence="3">The sequence shown here is derived from an EMBL/GenBank/DDBJ whole genome shotgun (WGS) entry which is preliminary data.</text>
</comment>
<reference evidence="3" key="1">
    <citation type="submission" date="2022-08" db="EMBL/GenBank/DDBJ databases">
        <title>The genomic sequence of strain Paenibacillus sp. SCIV0701.</title>
        <authorList>
            <person name="Zhao H."/>
        </authorList>
    </citation>
    <scope>NUCLEOTIDE SEQUENCE</scope>
    <source>
        <strain evidence="3">SCIV0701</strain>
    </source>
</reference>
<accession>A0A9X2S9S3</accession>
<feature type="region of interest" description="Disordered" evidence="1">
    <location>
        <begin position="1"/>
        <end position="42"/>
    </location>
</feature>